<evidence type="ECO:0000313" key="2">
    <source>
        <dbReference type="EMBL" id="KAF2671803.1"/>
    </source>
</evidence>
<reference evidence="2" key="1">
    <citation type="journal article" date="2020" name="Stud. Mycol.">
        <title>101 Dothideomycetes genomes: a test case for predicting lifestyles and emergence of pathogens.</title>
        <authorList>
            <person name="Haridas S."/>
            <person name="Albert R."/>
            <person name="Binder M."/>
            <person name="Bloem J."/>
            <person name="Labutti K."/>
            <person name="Salamov A."/>
            <person name="Andreopoulos B."/>
            <person name="Baker S."/>
            <person name="Barry K."/>
            <person name="Bills G."/>
            <person name="Bluhm B."/>
            <person name="Cannon C."/>
            <person name="Castanera R."/>
            <person name="Culley D."/>
            <person name="Daum C."/>
            <person name="Ezra D."/>
            <person name="Gonzalez J."/>
            <person name="Henrissat B."/>
            <person name="Kuo A."/>
            <person name="Liang C."/>
            <person name="Lipzen A."/>
            <person name="Lutzoni F."/>
            <person name="Magnuson J."/>
            <person name="Mondo S."/>
            <person name="Nolan M."/>
            <person name="Ohm R."/>
            <person name="Pangilinan J."/>
            <person name="Park H.-J."/>
            <person name="Ramirez L."/>
            <person name="Alfaro M."/>
            <person name="Sun H."/>
            <person name="Tritt A."/>
            <person name="Yoshinaga Y."/>
            <person name="Zwiers L.-H."/>
            <person name="Turgeon B."/>
            <person name="Goodwin S."/>
            <person name="Spatafora J."/>
            <person name="Crous P."/>
            <person name="Grigoriev I."/>
        </authorList>
    </citation>
    <scope>NUCLEOTIDE SEQUENCE</scope>
    <source>
        <strain evidence="2">CBS 115976</strain>
    </source>
</reference>
<keyword evidence="3" id="KW-1185">Reference proteome</keyword>
<feature type="compositionally biased region" description="Polar residues" evidence="1">
    <location>
        <begin position="368"/>
        <end position="380"/>
    </location>
</feature>
<dbReference type="EMBL" id="MU004232">
    <property type="protein sequence ID" value="KAF2671803.1"/>
    <property type="molecule type" value="Genomic_DNA"/>
</dbReference>
<feature type="compositionally biased region" description="Basic and acidic residues" evidence="1">
    <location>
        <begin position="397"/>
        <end position="407"/>
    </location>
</feature>
<dbReference type="Proteomes" id="UP000799302">
    <property type="component" value="Unassembled WGS sequence"/>
</dbReference>
<organism evidence="2 3">
    <name type="scientific">Microthyrium microscopicum</name>
    <dbReference type="NCBI Taxonomy" id="703497"/>
    <lineage>
        <taxon>Eukaryota</taxon>
        <taxon>Fungi</taxon>
        <taxon>Dikarya</taxon>
        <taxon>Ascomycota</taxon>
        <taxon>Pezizomycotina</taxon>
        <taxon>Dothideomycetes</taxon>
        <taxon>Dothideomycetes incertae sedis</taxon>
        <taxon>Microthyriales</taxon>
        <taxon>Microthyriaceae</taxon>
        <taxon>Microthyrium</taxon>
    </lineage>
</organism>
<protein>
    <submittedName>
        <fullName evidence="2">Uncharacterized protein</fullName>
    </submittedName>
</protein>
<name>A0A6A6UJZ7_9PEZI</name>
<feature type="region of interest" description="Disordered" evidence="1">
    <location>
        <begin position="309"/>
        <end position="407"/>
    </location>
</feature>
<accession>A0A6A6UJZ7</accession>
<evidence type="ECO:0000313" key="3">
    <source>
        <dbReference type="Proteomes" id="UP000799302"/>
    </source>
</evidence>
<sequence length="407" mass="46059">MSQNKALVMVIVPSHRSYIYSLSNKSIMEFYHYQNTKSNSIPPILRHIAVKISVKHPISHQTSVSATMNNCKVCTTLFHKPQHHQAESCPVLLGSDESFYMAKCTYLLCEFQPRTHTLLTCPRKAELLKRIITVRQTTIPHDTRQAYYPDLVRHVLSLKPRELNALPLEHRQRAHAIHHDYQSVPQKPSPEAFSKLRALTASQIDKLPLIDQRAIHSLRELDAQQQAKVQAKADEEHRFLLKQLLTRTPKQLDASPKVEKLMTLLKQMLDLTPDQIKSMPHIEQMQVKILHRQFRQGTASRMPSRIKDVIEHSGMTPSAKWLKKRRQPAKKDPGVGPKPYNPDGTYSPFKNADSVLGSPAKIGAPKSHGSSSHGSVTWSLASEDGDEAPTSTAQMRTLEKRFGQTGL</sequence>
<dbReference type="AlphaFoldDB" id="A0A6A6UJZ7"/>
<proteinExistence type="predicted"/>
<gene>
    <name evidence="2" type="ORF">BT63DRAFT_180402</name>
</gene>
<evidence type="ECO:0000256" key="1">
    <source>
        <dbReference type="SAM" id="MobiDB-lite"/>
    </source>
</evidence>